<evidence type="ECO:0000259" key="1">
    <source>
        <dbReference type="Pfam" id="PF21530"/>
    </source>
</evidence>
<name>A0A0K0FPW7_STRVS</name>
<protein>
    <submittedName>
        <fullName evidence="3">ATP-dependent DNA helicase</fullName>
    </submittedName>
</protein>
<feature type="domain" description="DNA helicase Pif1-like 2B" evidence="1">
    <location>
        <begin position="6"/>
        <end position="46"/>
    </location>
</feature>
<dbReference type="WBParaSite" id="SVE_1126400.1">
    <property type="protein sequence ID" value="SVE_1126400.1"/>
    <property type="gene ID" value="SVE_1126400"/>
</dbReference>
<dbReference type="Pfam" id="PF21530">
    <property type="entry name" value="Pif1_2B_dom"/>
    <property type="match status" value="1"/>
</dbReference>
<keyword evidence="2" id="KW-1185">Reference proteome</keyword>
<organism evidence="2 3">
    <name type="scientific">Strongyloides venezuelensis</name>
    <name type="common">Threadworm</name>
    <dbReference type="NCBI Taxonomy" id="75913"/>
    <lineage>
        <taxon>Eukaryota</taxon>
        <taxon>Metazoa</taxon>
        <taxon>Ecdysozoa</taxon>
        <taxon>Nematoda</taxon>
        <taxon>Chromadorea</taxon>
        <taxon>Rhabditida</taxon>
        <taxon>Tylenchina</taxon>
        <taxon>Panagrolaimomorpha</taxon>
        <taxon>Strongyloidoidea</taxon>
        <taxon>Strongyloididae</taxon>
        <taxon>Strongyloides</taxon>
    </lineage>
</organism>
<dbReference type="InterPro" id="IPR049163">
    <property type="entry name" value="Pif1-like_2B_dom"/>
</dbReference>
<dbReference type="AlphaFoldDB" id="A0A0K0FPW7"/>
<sequence>MPIENLNLLTPSGLSPNVLNLKVNAVIFVLLNLNIKEELCNGTRLRFLKISKRILTCVHLSGLNKDKTVLIPRIVLYSSEGV</sequence>
<proteinExistence type="predicted"/>
<reference evidence="3" key="2">
    <citation type="submission" date="2015-08" db="UniProtKB">
        <authorList>
            <consortium name="WormBaseParasite"/>
        </authorList>
    </citation>
    <scope>IDENTIFICATION</scope>
</reference>
<reference evidence="2" key="1">
    <citation type="submission" date="2014-07" db="EMBL/GenBank/DDBJ databases">
        <authorList>
            <person name="Martin A.A"/>
            <person name="De Silva N."/>
        </authorList>
    </citation>
    <scope>NUCLEOTIDE SEQUENCE</scope>
</reference>
<evidence type="ECO:0000313" key="2">
    <source>
        <dbReference type="Proteomes" id="UP000035680"/>
    </source>
</evidence>
<dbReference type="STRING" id="75913.A0A0K0FPW7"/>
<accession>A0A0K0FPW7</accession>
<dbReference type="Proteomes" id="UP000035680">
    <property type="component" value="Unassembled WGS sequence"/>
</dbReference>
<evidence type="ECO:0000313" key="3">
    <source>
        <dbReference type="WBParaSite" id="SVE_1126400.1"/>
    </source>
</evidence>